<feature type="region of interest" description="Disordered" evidence="2">
    <location>
        <begin position="326"/>
        <end position="353"/>
    </location>
</feature>
<proteinExistence type="predicted"/>
<evidence type="ECO:0000256" key="2">
    <source>
        <dbReference type="SAM" id="MobiDB-lite"/>
    </source>
</evidence>
<dbReference type="Gramene" id="PSS11563">
    <property type="protein sequence ID" value="PSS11563"/>
    <property type="gene ID" value="CEY00_Acc15838"/>
</dbReference>
<evidence type="ECO:0000256" key="3">
    <source>
        <dbReference type="SAM" id="SignalP"/>
    </source>
</evidence>
<dbReference type="InterPro" id="IPR029058">
    <property type="entry name" value="AB_hydrolase_fold"/>
</dbReference>
<evidence type="ECO:0000313" key="5">
    <source>
        <dbReference type="Proteomes" id="UP000241394"/>
    </source>
</evidence>
<dbReference type="EMBL" id="NKQK01000014">
    <property type="protein sequence ID" value="PSS11563.1"/>
    <property type="molecule type" value="Genomic_DNA"/>
</dbReference>
<keyword evidence="3" id="KW-0732">Signal</keyword>
<dbReference type="PANTHER" id="PTHR11247">
    <property type="entry name" value="PALMITOYL-PROTEIN THIOESTERASE/DOLICHYLDIPHOSPHATASE 1"/>
    <property type="match status" value="1"/>
</dbReference>
<reference evidence="5" key="2">
    <citation type="journal article" date="2018" name="BMC Genomics">
        <title>A manually annotated Actinidia chinensis var. chinensis (kiwifruit) genome highlights the challenges associated with draft genomes and gene prediction in plants.</title>
        <authorList>
            <person name="Pilkington S.M."/>
            <person name="Crowhurst R."/>
            <person name="Hilario E."/>
            <person name="Nardozza S."/>
            <person name="Fraser L."/>
            <person name="Peng Y."/>
            <person name="Gunaseelan K."/>
            <person name="Simpson R."/>
            <person name="Tahir J."/>
            <person name="Deroles S.C."/>
            <person name="Templeton K."/>
            <person name="Luo Z."/>
            <person name="Davy M."/>
            <person name="Cheng C."/>
            <person name="McNeilage M."/>
            <person name="Scaglione D."/>
            <person name="Liu Y."/>
            <person name="Zhang Q."/>
            <person name="Datson P."/>
            <person name="De Silva N."/>
            <person name="Gardiner S.E."/>
            <person name="Bassett H."/>
            <person name="Chagne D."/>
            <person name="McCallum J."/>
            <person name="Dzierzon H."/>
            <person name="Deng C."/>
            <person name="Wang Y.Y."/>
            <person name="Barron L."/>
            <person name="Manako K."/>
            <person name="Bowen J."/>
            <person name="Foster T.M."/>
            <person name="Erridge Z.A."/>
            <person name="Tiffin H."/>
            <person name="Waite C.N."/>
            <person name="Davies K.M."/>
            <person name="Grierson E.P."/>
            <person name="Laing W.A."/>
            <person name="Kirk R."/>
            <person name="Chen X."/>
            <person name="Wood M."/>
            <person name="Montefiori M."/>
            <person name="Brummell D.A."/>
            <person name="Schwinn K.E."/>
            <person name="Catanach A."/>
            <person name="Fullerton C."/>
            <person name="Li D."/>
            <person name="Meiyalaghan S."/>
            <person name="Nieuwenhuizen N."/>
            <person name="Read N."/>
            <person name="Prakash R."/>
            <person name="Hunter D."/>
            <person name="Zhang H."/>
            <person name="McKenzie M."/>
            <person name="Knabel M."/>
            <person name="Harris A."/>
            <person name="Allan A.C."/>
            <person name="Gleave A."/>
            <person name="Chen A."/>
            <person name="Janssen B.J."/>
            <person name="Plunkett B."/>
            <person name="Ampomah-Dwamena C."/>
            <person name="Voogd C."/>
            <person name="Leif D."/>
            <person name="Lafferty D."/>
            <person name="Souleyre E.J.F."/>
            <person name="Varkonyi-Gasic E."/>
            <person name="Gambi F."/>
            <person name="Hanley J."/>
            <person name="Yao J.L."/>
            <person name="Cheung J."/>
            <person name="David K.M."/>
            <person name="Warren B."/>
            <person name="Marsh K."/>
            <person name="Snowden K.C."/>
            <person name="Lin-Wang K."/>
            <person name="Brian L."/>
            <person name="Martinez-Sanchez M."/>
            <person name="Wang M."/>
            <person name="Ileperuma N."/>
            <person name="Macnee N."/>
            <person name="Campin R."/>
            <person name="McAtee P."/>
            <person name="Drummond R.S.M."/>
            <person name="Espley R.V."/>
            <person name="Ireland H.S."/>
            <person name="Wu R."/>
            <person name="Atkinson R.G."/>
            <person name="Karunairetnam S."/>
            <person name="Bulley S."/>
            <person name="Chunkath S."/>
            <person name="Hanley Z."/>
            <person name="Storey R."/>
            <person name="Thrimawithana A.H."/>
            <person name="Thomson S."/>
            <person name="David C."/>
            <person name="Testolin R."/>
            <person name="Huang H."/>
            <person name="Hellens R.P."/>
            <person name="Schaffer R.J."/>
        </authorList>
    </citation>
    <scope>NUCLEOTIDE SEQUENCE [LARGE SCALE GENOMIC DNA]</scope>
    <source>
        <strain evidence="5">cv. Red5</strain>
    </source>
</reference>
<feature type="signal peptide" evidence="3">
    <location>
        <begin position="1"/>
        <end position="31"/>
    </location>
</feature>
<dbReference type="OrthoDB" id="10263094at2759"/>
<reference evidence="4 5" key="1">
    <citation type="submission" date="2017-07" db="EMBL/GenBank/DDBJ databases">
        <title>An improved, manually edited Actinidia chinensis var. chinensis (kiwifruit) genome highlights the challenges associated with draft genomes and gene prediction in plants.</title>
        <authorList>
            <person name="Pilkington S."/>
            <person name="Crowhurst R."/>
            <person name="Hilario E."/>
            <person name="Nardozza S."/>
            <person name="Fraser L."/>
            <person name="Peng Y."/>
            <person name="Gunaseelan K."/>
            <person name="Simpson R."/>
            <person name="Tahir J."/>
            <person name="Deroles S."/>
            <person name="Templeton K."/>
            <person name="Luo Z."/>
            <person name="Davy M."/>
            <person name="Cheng C."/>
            <person name="Mcneilage M."/>
            <person name="Scaglione D."/>
            <person name="Liu Y."/>
            <person name="Zhang Q."/>
            <person name="Datson P."/>
            <person name="De Silva N."/>
            <person name="Gardiner S."/>
            <person name="Bassett H."/>
            <person name="Chagne D."/>
            <person name="Mccallum J."/>
            <person name="Dzierzon H."/>
            <person name="Deng C."/>
            <person name="Wang Y.-Y."/>
            <person name="Barron N."/>
            <person name="Manako K."/>
            <person name="Bowen J."/>
            <person name="Foster T."/>
            <person name="Erridge Z."/>
            <person name="Tiffin H."/>
            <person name="Waite C."/>
            <person name="Davies K."/>
            <person name="Grierson E."/>
            <person name="Laing W."/>
            <person name="Kirk R."/>
            <person name="Chen X."/>
            <person name="Wood M."/>
            <person name="Montefiori M."/>
            <person name="Brummell D."/>
            <person name="Schwinn K."/>
            <person name="Catanach A."/>
            <person name="Fullerton C."/>
            <person name="Li D."/>
            <person name="Meiyalaghan S."/>
            <person name="Nieuwenhuizen N."/>
            <person name="Read N."/>
            <person name="Prakash R."/>
            <person name="Hunter D."/>
            <person name="Zhang H."/>
            <person name="Mckenzie M."/>
            <person name="Knabel M."/>
            <person name="Harris A."/>
            <person name="Allan A."/>
            <person name="Chen A."/>
            <person name="Janssen B."/>
            <person name="Plunkett B."/>
            <person name="Dwamena C."/>
            <person name="Voogd C."/>
            <person name="Leif D."/>
            <person name="Lafferty D."/>
            <person name="Souleyre E."/>
            <person name="Varkonyi-Gasic E."/>
            <person name="Gambi F."/>
            <person name="Hanley J."/>
            <person name="Yao J.-L."/>
            <person name="Cheung J."/>
            <person name="David K."/>
            <person name="Warren B."/>
            <person name="Marsh K."/>
            <person name="Snowden K."/>
            <person name="Lin-Wang K."/>
            <person name="Brian L."/>
            <person name="Martinez-Sanchez M."/>
            <person name="Wang M."/>
            <person name="Ileperuma N."/>
            <person name="Macnee N."/>
            <person name="Campin R."/>
            <person name="Mcatee P."/>
            <person name="Drummond R."/>
            <person name="Espley R."/>
            <person name="Ireland H."/>
            <person name="Wu R."/>
            <person name="Atkinson R."/>
            <person name="Karunairetnam S."/>
            <person name="Bulley S."/>
            <person name="Chunkath S."/>
            <person name="Hanley Z."/>
            <person name="Storey R."/>
            <person name="Thrimawithana A."/>
            <person name="Thomson S."/>
            <person name="David C."/>
            <person name="Testolin R."/>
        </authorList>
    </citation>
    <scope>NUCLEOTIDE SEQUENCE [LARGE SCALE GENOMIC DNA]</scope>
    <source>
        <strain evidence="5">cv. Red5</strain>
        <tissue evidence="4">Young leaf</tissue>
    </source>
</reference>
<dbReference type="InParanoid" id="A0A2R6QNT7"/>
<name>A0A2R6QNT7_ACTCC</name>
<dbReference type="PANTHER" id="PTHR11247:SF8">
    <property type="entry name" value="PALMITOYL-PROTEIN THIOESTERASE 1"/>
    <property type="match status" value="1"/>
</dbReference>
<dbReference type="Pfam" id="PF02089">
    <property type="entry name" value="Palm_thioest"/>
    <property type="match status" value="1"/>
</dbReference>
<dbReference type="SUPFAM" id="SSF53474">
    <property type="entry name" value="alpha/beta-Hydrolases"/>
    <property type="match status" value="1"/>
</dbReference>
<comment type="caution">
    <text evidence="4">The sequence shown here is derived from an EMBL/GenBank/DDBJ whole genome shotgun (WGS) entry which is preliminary data.</text>
</comment>
<keyword evidence="5" id="KW-1185">Reference proteome</keyword>
<evidence type="ECO:0000313" key="4">
    <source>
        <dbReference type="EMBL" id="PSS11563.1"/>
    </source>
</evidence>
<dbReference type="STRING" id="1590841.A0A2R6QNT7"/>
<dbReference type="GO" id="GO:0016790">
    <property type="term" value="F:thiolester hydrolase activity"/>
    <property type="evidence" value="ECO:0007669"/>
    <property type="project" value="TreeGrafter"/>
</dbReference>
<dbReference type="FunCoup" id="A0A2R6QNT7">
    <property type="interactions" value="5196"/>
</dbReference>
<evidence type="ECO:0000256" key="1">
    <source>
        <dbReference type="ARBA" id="ARBA00022801"/>
    </source>
</evidence>
<protein>
    <submittedName>
        <fullName evidence="4">Palmitoyl-protein like</fullName>
    </submittedName>
</protein>
<gene>
    <name evidence="4" type="ORF">CEY00_Acc15838</name>
</gene>
<sequence>MDHYTRSSSFSSSSITCLLIIAIAFVPIASSVPFIVIHGIGDQCSNRGVKRFTQQLTNWSNSEGYCIEIGNGSWDSWFIPLEEQVEEVCDKVKKMKELKNGYNIVGLSQGNLIGRGVVEFCEGGPPVKNFISLAGPHAGTASVPLCGSGIFCVLADSLIKSEIYSDYIQTHLAPSGYLKLPNNIPAYLEKCRFLPKLNNELPDERNSTYKERFSSLENLVLIMFEHDTVLIPKETSWFGYYPDGDFDLILPPQQTKLYTEDWIGLKTLDDAGKVSYISVPGKHLGISDNDAKKYVVPYLEDQASEKDSIKRLIMHSRNHAVHRAFPQSHTETLNVPHSEDDASSGMLDDGSSSYSWPASVTKFFEEQLGFADEESPPHT</sequence>
<accession>A0A2R6QNT7</accession>
<feature type="chain" id="PRO_5015321643" evidence="3">
    <location>
        <begin position="32"/>
        <end position="379"/>
    </location>
</feature>
<dbReference type="Proteomes" id="UP000241394">
    <property type="component" value="Chromosome LG14"/>
</dbReference>
<dbReference type="Gene3D" id="3.40.50.1820">
    <property type="entry name" value="alpha/beta hydrolase"/>
    <property type="match status" value="1"/>
</dbReference>
<keyword evidence="1" id="KW-0378">Hydrolase</keyword>
<organism evidence="4 5">
    <name type="scientific">Actinidia chinensis var. chinensis</name>
    <name type="common">Chinese soft-hair kiwi</name>
    <dbReference type="NCBI Taxonomy" id="1590841"/>
    <lineage>
        <taxon>Eukaryota</taxon>
        <taxon>Viridiplantae</taxon>
        <taxon>Streptophyta</taxon>
        <taxon>Embryophyta</taxon>
        <taxon>Tracheophyta</taxon>
        <taxon>Spermatophyta</taxon>
        <taxon>Magnoliopsida</taxon>
        <taxon>eudicotyledons</taxon>
        <taxon>Gunneridae</taxon>
        <taxon>Pentapetalae</taxon>
        <taxon>asterids</taxon>
        <taxon>Ericales</taxon>
        <taxon>Actinidiaceae</taxon>
        <taxon>Actinidia</taxon>
    </lineage>
</organism>
<dbReference type="AlphaFoldDB" id="A0A2R6QNT7"/>
<dbReference type="OMA" id="NARDANF"/>